<dbReference type="SUPFAM" id="SSF48498">
    <property type="entry name" value="Tetracyclin repressor-like, C-terminal domain"/>
    <property type="match status" value="1"/>
</dbReference>
<dbReference type="PANTHER" id="PTHR30055">
    <property type="entry name" value="HTH-TYPE TRANSCRIPTIONAL REGULATOR RUTR"/>
    <property type="match status" value="1"/>
</dbReference>
<dbReference type="InterPro" id="IPR001647">
    <property type="entry name" value="HTH_TetR"/>
</dbReference>
<dbReference type="PRINTS" id="PR00400">
    <property type="entry name" value="TETREPRESSOR"/>
</dbReference>
<evidence type="ECO:0000256" key="5">
    <source>
        <dbReference type="ARBA" id="ARBA00023163"/>
    </source>
</evidence>
<evidence type="ECO:0000259" key="8">
    <source>
        <dbReference type="PROSITE" id="PS50977"/>
    </source>
</evidence>
<proteinExistence type="predicted"/>
<sequence>MAEIAHDEPVLAAPRRRGRPRRLSREAVINAAISLLSEVGLEGFSLAPLAKRLKAGVMSLYTYFPNRELLLLAVADAIYARFEPPAPGAAWQDQLRGWMWAVVDLFDRHPVAVQLSMWNGHVSPAWLRTWAPLATLLRQQKLEGQRLAFALSWFTTATLGFISSQRQSPENRRAETLAHAATLEPSLQQLASELWADFESVDRDAALTFGFDNIINGMERLIRSDQVPLPSRSGRWSVSERAAAAGPKIEGD</sequence>
<keyword evidence="2" id="KW-0678">Repressor</keyword>
<feature type="domain" description="HTH tetR-type" evidence="8">
    <location>
        <begin position="22"/>
        <end position="82"/>
    </location>
</feature>
<feature type="DNA-binding region" description="H-T-H motif" evidence="6">
    <location>
        <begin position="45"/>
        <end position="64"/>
    </location>
</feature>
<dbReference type="PROSITE" id="PS50977">
    <property type="entry name" value="HTH_TETR_2"/>
    <property type="match status" value="1"/>
</dbReference>
<reference evidence="10" key="1">
    <citation type="journal article" date="2019" name="Int. J. Syst. Evol. Microbiol.">
        <title>The Global Catalogue of Microorganisms (GCM) 10K type strain sequencing project: providing services to taxonomists for standard genome sequencing and annotation.</title>
        <authorList>
            <consortium name="The Broad Institute Genomics Platform"/>
            <consortium name="The Broad Institute Genome Sequencing Center for Infectious Disease"/>
            <person name="Wu L."/>
            <person name="Ma J."/>
        </authorList>
    </citation>
    <scope>NUCLEOTIDE SEQUENCE [LARGE SCALE GENOMIC DNA]</scope>
    <source>
        <strain evidence="10">NBRC 103632</strain>
    </source>
</reference>
<evidence type="ECO:0000256" key="7">
    <source>
        <dbReference type="SAM" id="MobiDB-lite"/>
    </source>
</evidence>
<dbReference type="Pfam" id="PF00440">
    <property type="entry name" value="TetR_N"/>
    <property type="match status" value="1"/>
</dbReference>
<dbReference type="InterPro" id="IPR050109">
    <property type="entry name" value="HTH-type_TetR-like_transc_reg"/>
</dbReference>
<evidence type="ECO:0000256" key="1">
    <source>
        <dbReference type="ARBA" id="ARBA00002856"/>
    </source>
</evidence>
<dbReference type="InterPro" id="IPR003012">
    <property type="entry name" value="Tet_transcr_reg_TetR"/>
</dbReference>
<dbReference type="EMBL" id="JBHSFZ010000029">
    <property type="protein sequence ID" value="MFC4595157.1"/>
    <property type="molecule type" value="Genomic_DNA"/>
</dbReference>
<feature type="region of interest" description="Disordered" evidence="7">
    <location>
        <begin position="229"/>
        <end position="252"/>
    </location>
</feature>
<dbReference type="InterPro" id="IPR036271">
    <property type="entry name" value="Tet_transcr_reg_TetR-rel_C_sf"/>
</dbReference>
<evidence type="ECO:0000313" key="10">
    <source>
        <dbReference type="Proteomes" id="UP001595957"/>
    </source>
</evidence>
<organism evidence="9 10">
    <name type="scientific">Sphingobium tyrosinilyticum</name>
    <dbReference type="NCBI Taxonomy" id="2715436"/>
    <lineage>
        <taxon>Bacteria</taxon>
        <taxon>Pseudomonadati</taxon>
        <taxon>Pseudomonadota</taxon>
        <taxon>Alphaproteobacteria</taxon>
        <taxon>Sphingomonadales</taxon>
        <taxon>Sphingomonadaceae</taxon>
        <taxon>Sphingobium</taxon>
    </lineage>
</organism>
<dbReference type="InterPro" id="IPR004111">
    <property type="entry name" value="Repressor_TetR_C"/>
</dbReference>
<dbReference type="SUPFAM" id="SSF46689">
    <property type="entry name" value="Homeodomain-like"/>
    <property type="match status" value="1"/>
</dbReference>
<protein>
    <submittedName>
        <fullName evidence="9">TetR/AcrR family transcriptional regulator C-terminal domain-containing protein</fullName>
    </submittedName>
</protein>
<accession>A0ABV9EZR3</accession>
<dbReference type="Pfam" id="PF02909">
    <property type="entry name" value="TetR_C_1"/>
    <property type="match status" value="1"/>
</dbReference>
<evidence type="ECO:0000313" key="9">
    <source>
        <dbReference type="EMBL" id="MFC4595157.1"/>
    </source>
</evidence>
<dbReference type="RefSeq" id="WP_380805375.1">
    <property type="nucleotide sequence ID" value="NZ_JBHSFZ010000029.1"/>
</dbReference>
<keyword evidence="3" id="KW-0805">Transcription regulation</keyword>
<evidence type="ECO:0000256" key="3">
    <source>
        <dbReference type="ARBA" id="ARBA00023015"/>
    </source>
</evidence>
<evidence type="ECO:0000256" key="6">
    <source>
        <dbReference type="PROSITE-ProRule" id="PRU00335"/>
    </source>
</evidence>
<dbReference type="Proteomes" id="UP001595957">
    <property type="component" value="Unassembled WGS sequence"/>
</dbReference>
<name>A0ABV9EZR3_9SPHN</name>
<keyword evidence="10" id="KW-1185">Reference proteome</keyword>
<comment type="caution">
    <text evidence="9">The sequence shown here is derived from an EMBL/GenBank/DDBJ whole genome shotgun (WGS) entry which is preliminary data.</text>
</comment>
<evidence type="ECO:0000256" key="4">
    <source>
        <dbReference type="ARBA" id="ARBA00023125"/>
    </source>
</evidence>
<keyword evidence="4 6" id="KW-0238">DNA-binding</keyword>
<dbReference type="InterPro" id="IPR009057">
    <property type="entry name" value="Homeodomain-like_sf"/>
</dbReference>
<comment type="function">
    <text evidence="1">TetR is the repressor of the tetracycline resistance element; its N-terminal region forms a helix-turn-helix structure and binds DNA. Binding of tetracycline to TetR reduces the repressor affinity for the tetracycline resistance gene (tetA) promoter operator sites.</text>
</comment>
<dbReference type="Gene3D" id="1.10.357.10">
    <property type="entry name" value="Tetracycline Repressor, domain 2"/>
    <property type="match status" value="1"/>
</dbReference>
<evidence type="ECO:0000256" key="2">
    <source>
        <dbReference type="ARBA" id="ARBA00022491"/>
    </source>
</evidence>
<keyword evidence="5" id="KW-0804">Transcription</keyword>
<dbReference type="PANTHER" id="PTHR30055:SF151">
    <property type="entry name" value="TRANSCRIPTIONAL REGULATORY PROTEIN"/>
    <property type="match status" value="1"/>
</dbReference>
<gene>
    <name evidence="9" type="ORF">ACFO3E_13280</name>
</gene>